<feature type="domain" description="Major facilitator superfamily (MFS) profile" evidence="7">
    <location>
        <begin position="1"/>
        <end position="425"/>
    </location>
</feature>
<dbReference type="Gene3D" id="1.20.1250.20">
    <property type="entry name" value="MFS general substrate transporter like domains"/>
    <property type="match status" value="1"/>
</dbReference>
<evidence type="ECO:0000256" key="1">
    <source>
        <dbReference type="ARBA" id="ARBA00004651"/>
    </source>
</evidence>
<dbReference type="InterPro" id="IPR011701">
    <property type="entry name" value="MFS"/>
</dbReference>
<keyword evidence="4 6" id="KW-1133">Transmembrane helix</keyword>
<dbReference type="InterPro" id="IPR036259">
    <property type="entry name" value="MFS_trans_sf"/>
</dbReference>
<evidence type="ECO:0000313" key="8">
    <source>
        <dbReference type="EMBL" id="MCY9574315.1"/>
    </source>
</evidence>
<evidence type="ECO:0000256" key="6">
    <source>
        <dbReference type="SAM" id="Phobius"/>
    </source>
</evidence>
<feature type="transmembrane region" description="Helical" evidence="6">
    <location>
        <begin position="84"/>
        <end position="104"/>
    </location>
</feature>
<dbReference type="InterPro" id="IPR020846">
    <property type="entry name" value="MFS_dom"/>
</dbReference>
<dbReference type="EMBL" id="JAMDMH010000003">
    <property type="protein sequence ID" value="MCY9574315.1"/>
    <property type="molecule type" value="Genomic_DNA"/>
</dbReference>
<evidence type="ECO:0000256" key="5">
    <source>
        <dbReference type="ARBA" id="ARBA00023136"/>
    </source>
</evidence>
<accession>A0ABT4EYQ2</accession>
<keyword evidence="2" id="KW-0813">Transport</keyword>
<feature type="transmembrane region" description="Helical" evidence="6">
    <location>
        <begin position="270"/>
        <end position="290"/>
    </location>
</feature>
<feature type="transmembrane region" description="Helical" evidence="6">
    <location>
        <begin position="327"/>
        <end position="345"/>
    </location>
</feature>
<feature type="transmembrane region" description="Helical" evidence="6">
    <location>
        <begin position="399"/>
        <end position="420"/>
    </location>
</feature>
<reference evidence="8 9" key="1">
    <citation type="submission" date="2022-05" db="EMBL/GenBank/DDBJ databases">
        <title>Genome Sequencing of Bee-Associated Microbes.</title>
        <authorList>
            <person name="Dunlap C."/>
        </authorList>
    </citation>
    <scope>NUCLEOTIDE SEQUENCE [LARGE SCALE GENOMIC DNA]</scope>
    <source>
        <strain evidence="8 9">CBP-1093</strain>
    </source>
</reference>
<feature type="transmembrane region" description="Helical" evidence="6">
    <location>
        <begin position="366"/>
        <end position="387"/>
    </location>
</feature>
<dbReference type="PROSITE" id="PS50850">
    <property type="entry name" value="MFS"/>
    <property type="match status" value="1"/>
</dbReference>
<dbReference type="PRINTS" id="PR01036">
    <property type="entry name" value="TCRTETB"/>
</dbReference>
<feature type="transmembrane region" description="Helical" evidence="6">
    <location>
        <begin position="201"/>
        <end position="220"/>
    </location>
</feature>
<keyword evidence="3 6" id="KW-0812">Transmembrane</keyword>
<feature type="transmembrane region" description="Helical" evidence="6">
    <location>
        <begin position="175"/>
        <end position="195"/>
    </location>
</feature>
<name>A0ABT4EYQ2_9BACI</name>
<dbReference type="PANTHER" id="PTHR42718">
    <property type="entry name" value="MAJOR FACILITATOR SUPERFAMILY MULTIDRUG TRANSPORTER MFSC"/>
    <property type="match status" value="1"/>
</dbReference>
<sequence>MSTTMLFIAYPELVHFYNIDYEVMQWRNIVFWSFFGVFMPFFGIMAKMTNVKKMFLIGLGLFIISCLLSAFSSNWGMFLVGQSLQGLADAMIVPVQAVLIRNIFSEDKIGWAFGLQGSVMAASALLGPSLGGLIIQSMKWQMIFLLLGLIGLIALALGLMLVPNIEKSTKFIFRHLPIVGTLSLLITFISIQGIFISESEVWILFGFAGIATFLYVEFINKIQTKIIPQDLWSNKPFLINALRGFFIFLSINAIATFTPIYFRISQGYEASVVGMVLLASPIVMISLGAWGGKRVDKSLNKTMILGLTLLSIYSIGCILPGEKSFHYVYFVLVFIIGGIGAVMVLPAQNKVALTSSPKTETGTYMGLFQMVQFTTASLAGVLFAPIIQSTTNTEISVSGYQMIGVTSTVFFLCSMLIVFIEAKINRRKIVDNNVEIQLNNKE</sequence>
<evidence type="ECO:0000313" key="9">
    <source>
        <dbReference type="Proteomes" id="UP001527057"/>
    </source>
</evidence>
<evidence type="ECO:0000256" key="3">
    <source>
        <dbReference type="ARBA" id="ARBA00022692"/>
    </source>
</evidence>
<evidence type="ECO:0000256" key="4">
    <source>
        <dbReference type="ARBA" id="ARBA00022989"/>
    </source>
</evidence>
<comment type="subcellular location">
    <subcellularLocation>
        <location evidence="1">Cell membrane</location>
        <topology evidence="1">Multi-pass membrane protein</topology>
    </subcellularLocation>
</comment>
<keyword evidence="5 6" id="KW-0472">Membrane</keyword>
<feature type="transmembrane region" description="Helical" evidence="6">
    <location>
        <begin position="55"/>
        <end position="78"/>
    </location>
</feature>
<proteinExistence type="predicted"/>
<dbReference type="CDD" id="cd17321">
    <property type="entry name" value="MFS_MMR_MDR_like"/>
    <property type="match status" value="1"/>
</dbReference>
<feature type="transmembrane region" description="Helical" evidence="6">
    <location>
        <begin position="29"/>
        <end position="48"/>
    </location>
</feature>
<dbReference type="Gene3D" id="1.20.1720.10">
    <property type="entry name" value="Multidrug resistance protein D"/>
    <property type="match status" value="1"/>
</dbReference>
<feature type="transmembrane region" description="Helical" evidence="6">
    <location>
        <begin position="111"/>
        <end position="135"/>
    </location>
</feature>
<keyword evidence="9" id="KW-1185">Reference proteome</keyword>
<feature type="transmembrane region" description="Helical" evidence="6">
    <location>
        <begin position="241"/>
        <end position="264"/>
    </location>
</feature>
<organism evidence="8 9">
    <name type="scientific">Bacillus xiamenensis</name>
    <dbReference type="NCBI Taxonomy" id="1178537"/>
    <lineage>
        <taxon>Bacteria</taxon>
        <taxon>Bacillati</taxon>
        <taxon>Bacillota</taxon>
        <taxon>Bacilli</taxon>
        <taxon>Bacillales</taxon>
        <taxon>Bacillaceae</taxon>
        <taxon>Bacillus</taxon>
    </lineage>
</organism>
<feature type="transmembrane region" description="Helical" evidence="6">
    <location>
        <begin position="141"/>
        <end position="163"/>
    </location>
</feature>
<dbReference type="Pfam" id="PF07690">
    <property type="entry name" value="MFS_1"/>
    <property type="match status" value="1"/>
</dbReference>
<evidence type="ECO:0000259" key="7">
    <source>
        <dbReference type="PROSITE" id="PS50850"/>
    </source>
</evidence>
<dbReference type="Proteomes" id="UP001527057">
    <property type="component" value="Unassembled WGS sequence"/>
</dbReference>
<dbReference type="SUPFAM" id="SSF103473">
    <property type="entry name" value="MFS general substrate transporter"/>
    <property type="match status" value="1"/>
</dbReference>
<dbReference type="PANTHER" id="PTHR42718:SF9">
    <property type="entry name" value="MAJOR FACILITATOR SUPERFAMILY MULTIDRUG TRANSPORTER MFSC"/>
    <property type="match status" value="1"/>
</dbReference>
<comment type="caution">
    <text evidence="8">The sequence shown here is derived from an EMBL/GenBank/DDBJ whole genome shotgun (WGS) entry which is preliminary data.</text>
</comment>
<gene>
    <name evidence="8" type="ORF">M5W27_00515</name>
</gene>
<feature type="transmembrane region" description="Helical" evidence="6">
    <location>
        <begin position="302"/>
        <end position="321"/>
    </location>
</feature>
<protein>
    <submittedName>
        <fullName evidence="8">MFS transporter</fullName>
    </submittedName>
</protein>
<evidence type="ECO:0000256" key="2">
    <source>
        <dbReference type="ARBA" id="ARBA00022448"/>
    </source>
</evidence>